<dbReference type="PANTHER" id="PTHR43265:SF1">
    <property type="entry name" value="ESTERASE ESTD"/>
    <property type="match status" value="1"/>
</dbReference>
<evidence type="ECO:0000259" key="2">
    <source>
        <dbReference type="Pfam" id="PF12146"/>
    </source>
</evidence>
<gene>
    <name evidence="3" type="ORF">OQ273_09695</name>
</gene>
<comment type="caution">
    <text evidence="3">The sequence shown here is derived from an EMBL/GenBank/DDBJ whole genome shotgun (WGS) entry which is preliminary data.</text>
</comment>
<feature type="chain" id="PRO_5040879471" evidence="1">
    <location>
        <begin position="40"/>
        <end position="334"/>
    </location>
</feature>
<keyword evidence="3" id="KW-0378">Hydrolase</keyword>
<reference evidence="3" key="1">
    <citation type="submission" date="2022-11" db="EMBL/GenBank/DDBJ databases">
        <title>Draft genome sequence of Hoeflea poritis E7-10 and Hoeflea prorocentri PM5-8, separated from scleractinian coral Porites lutea and marine dinoflagellate.</title>
        <authorList>
            <person name="Zhang G."/>
            <person name="Wei Q."/>
            <person name="Cai L."/>
        </authorList>
    </citation>
    <scope>NUCLEOTIDE SEQUENCE</scope>
    <source>
        <strain evidence="3">PM5-8</strain>
    </source>
</reference>
<evidence type="ECO:0000313" key="3">
    <source>
        <dbReference type="EMBL" id="MDA5398841.1"/>
    </source>
</evidence>
<sequence length="334" mass="35501">MYSSGKTAVAAASQRLNVIGQLLVSVLAMLLTATGPAKADSQSEADGSPRPYDKTVRFAADGLTLVGTLAHPGAIKQPPVVIILHGMRGERDGPKIAGSDQGLFERIAEQWSHCGIASLRFSTRGKGGSDGNHQDMSLEGRIRETRSAIRWVSRQPDLDSSATVILGYSQGAAIAATVAGRLAATNDIGALLLWSPNLNPLARYEKTIGMEKLTTGLNAPEGKVVMIAPGLGFKQAFFRDVWSLNPAGEISPFRGPIHLVYGVGDQRTGPDDAEPFLHFHDGLQDMTTIDGNHHLTASAGIDATDELAWQQADWLFNTLEIEGPDCPPADAGDD</sequence>
<dbReference type="InterPro" id="IPR029058">
    <property type="entry name" value="AB_hydrolase_fold"/>
</dbReference>
<keyword evidence="4" id="KW-1185">Reference proteome</keyword>
<proteinExistence type="predicted"/>
<dbReference type="SUPFAM" id="SSF53474">
    <property type="entry name" value="alpha/beta-Hydrolases"/>
    <property type="match status" value="1"/>
</dbReference>
<evidence type="ECO:0000313" key="4">
    <source>
        <dbReference type="Proteomes" id="UP001151234"/>
    </source>
</evidence>
<dbReference type="RefSeq" id="WP_267990243.1">
    <property type="nucleotide sequence ID" value="NZ_JAPJZI010000001.1"/>
</dbReference>
<evidence type="ECO:0000256" key="1">
    <source>
        <dbReference type="SAM" id="SignalP"/>
    </source>
</evidence>
<dbReference type="EMBL" id="JAPJZI010000001">
    <property type="protein sequence ID" value="MDA5398841.1"/>
    <property type="molecule type" value="Genomic_DNA"/>
</dbReference>
<dbReference type="AlphaFoldDB" id="A0A9X3UI54"/>
<dbReference type="InterPro" id="IPR022742">
    <property type="entry name" value="Hydrolase_4"/>
</dbReference>
<keyword evidence="1" id="KW-0732">Signal</keyword>
<dbReference type="InterPro" id="IPR053145">
    <property type="entry name" value="AB_hydrolase_Est10"/>
</dbReference>
<feature type="domain" description="Serine aminopeptidase S33" evidence="2">
    <location>
        <begin position="99"/>
        <end position="203"/>
    </location>
</feature>
<feature type="signal peptide" evidence="1">
    <location>
        <begin position="1"/>
        <end position="39"/>
    </location>
</feature>
<organism evidence="3 4">
    <name type="scientific">Hoeflea prorocentri</name>
    <dbReference type="NCBI Taxonomy" id="1922333"/>
    <lineage>
        <taxon>Bacteria</taxon>
        <taxon>Pseudomonadati</taxon>
        <taxon>Pseudomonadota</taxon>
        <taxon>Alphaproteobacteria</taxon>
        <taxon>Hyphomicrobiales</taxon>
        <taxon>Rhizobiaceae</taxon>
        <taxon>Hoeflea</taxon>
    </lineage>
</organism>
<accession>A0A9X3UI54</accession>
<dbReference type="PANTHER" id="PTHR43265">
    <property type="entry name" value="ESTERASE ESTD"/>
    <property type="match status" value="1"/>
</dbReference>
<dbReference type="Gene3D" id="3.40.50.1820">
    <property type="entry name" value="alpha/beta hydrolase"/>
    <property type="match status" value="1"/>
</dbReference>
<dbReference type="Pfam" id="PF12146">
    <property type="entry name" value="Hydrolase_4"/>
    <property type="match status" value="1"/>
</dbReference>
<name>A0A9X3UI54_9HYPH</name>
<dbReference type="GO" id="GO:0052689">
    <property type="term" value="F:carboxylic ester hydrolase activity"/>
    <property type="evidence" value="ECO:0007669"/>
    <property type="project" value="TreeGrafter"/>
</dbReference>
<dbReference type="Proteomes" id="UP001151234">
    <property type="component" value="Unassembled WGS sequence"/>
</dbReference>
<protein>
    <submittedName>
        <fullName evidence="3">Alpha/beta hydrolase</fullName>
    </submittedName>
</protein>